<name>A0AAT9GLY1_9BACT</name>
<keyword evidence="9" id="KW-0378">Hydrolase</keyword>
<dbReference type="GO" id="GO:0005737">
    <property type="term" value="C:cytoplasm"/>
    <property type="evidence" value="ECO:0007669"/>
    <property type="project" value="TreeGrafter"/>
</dbReference>
<dbReference type="InterPro" id="IPR011989">
    <property type="entry name" value="ARM-like"/>
</dbReference>
<comment type="cofactor">
    <cofactor evidence="2">
        <name>Zn(2+)</name>
        <dbReference type="ChEBI" id="CHEBI:29105"/>
    </cofactor>
</comment>
<dbReference type="EMBL" id="AP029612">
    <property type="protein sequence ID" value="BFG71710.1"/>
    <property type="molecule type" value="Genomic_DNA"/>
</dbReference>
<keyword evidence="7" id="KW-0645">Protease</keyword>
<reference evidence="15" key="1">
    <citation type="submission" date="2024-02" db="EMBL/GenBank/DDBJ databases">
        <title>Sediminibacterium planktonica sp. nov. and Sediminibacterium longus sp. nov., isolated from surface lake and river water.</title>
        <authorList>
            <person name="Watanabe K."/>
            <person name="Takemine S."/>
            <person name="Ishii Y."/>
            <person name="Ogata Y."/>
            <person name="Shindo C."/>
            <person name="Suda W."/>
        </authorList>
    </citation>
    <scope>NUCLEOTIDE SEQUENCE</scope>
    <source>
        <strain evidence="15">KACHI17</strain>
    </source>
</reference>
<dbReference type="Pfam" id="PF17900">
    <property type="entry name" value="Peptidase_M1_N"/>
    <property type="match status" value="1"/>
</dbReference>
<dbReference type="EC" id="3.4.11.2" evidence="4"/>
<dbReference type="Gene3D" id="2.60.40.1730">
    <property type="entry name" value="tricorn interacting facor f3 domain"/>
    <property type="match status" value="1"/>
</dbReference>
<dbReference type="Pfam" id="PF01433">
    <property type="entry name" value="Peptidase_M1"/>
    <property type="match status" value="1"/>
</dbReference>
<feature type="domain" description="Peptidase M1 membrane alanine aminopeptidase" evidence="13">
    <location>
        <begin position="269"/>
        <end position="473"/>
    </location>
</feature>
<dbReference type="InterPro" id="IPR050344">
    <property type="entry name" value="Peptidase_M1_aminopeptidases"/>
</dbReference>
<keyword evidence="12" id="KW-0732">Signal</keyword>
<dbReference type="GO" id="GO:0043171">
    <property type="term" value="P:peptide catabolic process"/>
    <property type="evidence" value="ECO:0007669"/>
    <property type="project" value="TreeGrafter"/>
</dbReference>
<evidence type="ECO:0000256" key="8">
    <source>
        <dbReference type="ARBA" id="ARBA00022723"/>
    </source>
</evidence>
<dbReference type="AlphaFoldDB" id="A0AAT9GLY1"/>
<evidence type="ECO:0000256" key="3">
    <source>
        <dbReference type="ARBA" id="ARBA00010136"/>
    </source>
</evidence>
<evidence type="ECO:0000259" key="14">
    <source>
        <dbReference type="Pfam" id="PF17900"/>
    </source>
</evidence>
<evidence type="ECO:0000259" key="13">
    <source>
        <dbReference type="Pfam" id="PF01433"/>
    </source>
</evidence>
<comment type="similarity">
    <text evidence="3">Belongs to the peptidase M1 family.</text>
</comment>
<dbReference type="RefSeq" id="WP_353549333.1">
    <property type="nucleotide sequence ID" value="NZ_AP029612.1"/>
</dbReference>
<evidence type="ECO:0000256" key="4">
    <source>
        <dbReference type="ARBA" id="ARBA00012564"/>
    </source>
</evidence>
<evidence type="ECO:0000313" key="15">
    <source>
        <dbReference type="EMBL" id="BFG71710.1"/>
    </source>
</evidence>
<evidence type="ECO:0000256" key="10">
    <source>
        <dbReference type="ARBA" id="ARBA00022833"/>
    </source>
</evidence>
<dbReference type="CDD" id="cd09603">
    <property type="entry name" value="M1_APN_like"/>
    <property type="match status" value="1"/>
</dbReference>
<evidence type="ECO:0000256" key="1">
    <source>
        <dbReference type="ARBA" id="ARBA00000098"/>
    </source>
</evidence>
<keyword evidence="6" id="KW-0031">Aminopeptidase</keyword>
<evidence type="ECO:0000256" key="12">
    <source>
        <dbReference type="SAM" id="SignalP"/>
    </source>
</evidence>
<dbReference type="PANTHER" id="PTHR11533:SF174">
    <property type="entry name" value="PUROMYCIN-SENSITIVE AMINOPEPTIDASE-RELATED"/>
    <property type="match status" value="1"/>
</dbReference>
<evidence type="ECO:0000256" key="9">
    <source>
        <dbReference type="ARBA" id="ARBA00022801"/>
    </source>
</evidence>
<dbReference type="InterPro" id="IPR027268">
    <property type="entry name" value="Peptidase_M4/M1_CTD_sf"/>
</dbReference>
<feature type="domain" description="Aminopeptidase N-like N-terminal" evidence="14">
    <location>
        <begin position="41"/>
        <end position="230"/>
    </location>
</feature>
<dbReference type="GO" id="GO:0016020">
    <property type="term" value="C:membrane"/>
    <property type="evidence" value="ECO:0007669"/>
    <property type="project" value="TreeGrafter"/>
</dbReference>
<sequence>MKRLLLLIAFLPLFTVAQTSGSEDWKKIYRSFPTKINNLVHTRLDAKFDYEQSYLNGKVWITLEPHFYATDSLQLDAKGMNIHQVAIVKAGKNIPLKYQYDSLFLNIQLDKTYKKGERYTVYIDYTAKPNEFKANGSAAITDAKGLYFINPKGEEKDKPTQIWTQGETEATSVWVPTIDRTNQKTTQLFNLTVPAKYVSLSNGKLIAQKVNSDGTRTDTWSMDQPHAPYLFFMGVGDFAVVKDTYKGKEVNYYVEKAYEKVARRIFGDTPEMMSFFSKKLGVEYPWVKYSQMVARDYVSGAMENTTATLHQESAQQDARELTDGNGWETTIAHELFHQWFGDLVTAESWSNLTVNESFADYSQLLWLEYKYGKDEAMFENFNQMRGYIGSGQQGRDLVRFYYKDKEDMFDAVSYNKGGRILHMLRHLVGDDAFFASLNKYLTTNKFGTGSGHKLRLAFEEVTGKDWNWFFNQWYFGNGHPRIDISYQYNAEKQLSSVIIKQIQSGDKVFKLPFTIDIWHGNEKKRHLVWMENKADTFNFSVKSKPDQINVDADKILLVDKKDNKTLAEFIHQFKHAGNYLDRREAVAFAGNNTKEAAAVQLLTDALSDPYFRIRSLAITNLGKVKPDDAITAKIEAIAKNETRKMVKAEAITYLANLKKDSYKTFFKEATKDSSYTVAGAALEALTAIDSVSALQVANELSKEPSKGRLSEAISNVLISYGDEKAFKAVSESYAKMPLSFPKVQMSATYAAFAAKLTNMEEFKKAVDAIMEFRDLIPGSAKAQTDPIIIGALKELAQKKEAAGATAMAEYVKSKLPADKK</sequence>
<proteinExistence type="inferred from homology"/>
<dbReference type="PANTHER" id="PTHR11533">
    <property type="entry name" value="PROTEASE M1 ZINC METALLOPROTEASE"/>
    <property type="match status" value="1"/>
</dbReference>
<accession>A0AAT9GLY1</accession>
<feature type="chain" id="PRO_5043781470" description="Aminopeptidase N" evidence="12">
    <location>
        <begin position="18"/>
        <end position="820"/>
    </location>
</feature>
<gene>
    <name evidence="15" type="ORF">KACHI17_25910</name>
</gene>
<dbReference type="InterPro" id="IPR042097">
    <property type="entry name" value="Aminopeptidase_N-like_N_sf"/>
</dbReference>
<dbReference type="Gene3D" id="1.25.10.10">
    <property type="entry name" value="Leucine-rich Repeat Variant"/>
    <property type="match status" value="1"/>
</dbReference>
<organism evidence="15">
    <name type="scientific">Sediminibacterium sp. KACHI17</name>
    <dbReference type="NCBI Taxonomy" id="1751071"/>
    <lineage>
        <taxon>Bacteria</taxon>
        <taxon>Pseudomonadati</taxon>
        <taxon>Bacteroidota</taxon>
        <taxon>Chitinophagia</taxon>
        <taxon>Chitinophagales</taxon>
        <taxon>Chitinophagaceae</taxon>
        <taxon>Sediminibacterium</taxon>
    </lineage>
</organism>
<dbReference type="PRINTS" id="PR00756">
    <property type="entry name" value="ALADIPTASE"/>
</dbReference>
<protein>
    <recommendedName>
        <fullName evidence="5">Aminopeptidase N</fullName>
        <ecNumber evidence="4">3.4.11.2</ecNumber>
    </recommendedName>
</protein>
<evidence type="ECO:0000256" key="5">
    <source>
        <dbReference type="ARBA" id="ARBA00015611"/>
    </source>
</evidence>
<evidence type="ECO:0000256" key="2">
    <source>
        <dbReference type="ARBA" id="ARBA00001947"/>
    </source>
</evidence>
<keyword evidence="11" id="KW-0482">Metalloprotease</keyword>
<dbReference type="InterPro" id="IPR014782">
    <property type="entry name" value="Peptidase_M1_dom"/>
</dbReference>
<keyword evidence="8" id="KW-0479">Metal-binding</keyword>
<dbReference type="SUPFAM" id="SSF63737">
    <property type="entry name" value="Leukotriene A4 hydrolase N-terminal domain"/>
    <property type="match status" value="1"/>
</dbReference>
<dbReference type="GO" id="GO:0005615">
    <property type="term" value="C:extracellular space"/>
    <property type="evidence" value="ECO:0007669"/>
    <property type="project" value="TreeGrafter"/>
</dbReference>
<dbReference type="GO" id="GO:0042277">
    <property type="term" value="F:peptide binding"/>
    <property type="evidence" value="ECO:0007669"/>
    <property type="project" value="TreeGrafter"/>
</dbReference>
<dbReference type="InterPro" id="IPR001930">
    <property type="entry name" value="Peptidase_M1"/>
</dbReference>
<evidence type="ECO:0000256" key="6">
    <source>
        <dbReference type="ARBA" id="ARBA00022438"/>
    </source>
</evidence>
<dbReference type="SUPFAM" id="SSF48371">
    <property type="entry name" value="ARM repeat"/>
    <property type="match status" value="1"/>
</dbReference>
<evidence type="ECO:0000256" key="11">
    <source>
        <dbReference type="ARBA" id="ARBA00023049"/>
    </source>
</evidence>
<feature type="signal peptide" evidence="12">
    <location>
        <begin position="1"/>
        <end position="17"/>
    </location>
</feature>
<dbReference type="GO" id="GO:0006508">
    <property type="term" value="P:proteolysis"/>
    <property type="evidence" value="ECO:0007669"/>
    <property type="project" value="UniProtKB-KW"/>
</dbReference>
<dbReference type="Gene3D" id="1.10.390.10">
    <property type="entry name" value="Neutral Protease Domain 2"/>
    <property type="match status" value="1"/>
</dbReference>
<dbReference type="GO" id="GO:0070006">
    <property type="term" value="F:metalloaminopeptidase activity"/>
    <property type="evidence" value="ECO:0007669"/>
    <property type="project" value="TreeGrafter"/>
</dbReference>
<dbReference type="GO" id="GO:0008270">
    <property type="term" value="F:zinc ion binding"/>
    <property type="evidence" value="ECO:0007669"/>
    <property type="project" value="InterPro"/>
</dbReference>
<dbReference type="InterPro" id="IPR016024">
    <property type="entry name" value="ARM-type_fold"/>
</dbReference>
<comment type="catalytic activity">
    <reaction evidence="1">
        <text>Release of an N-terminal amino acid, Xaa-|-Yaa- from a peptide, amide or arylamide. Xaa is preferably Ala, but may be most amino acids including Pro (slow action). When a terminal hydrophobic residue is followed by a prolyl residue, the two may be released as an intact Xaa-Pro dipeptide.</text>
        <dbReference type="EC" id="3.4.11.2"/>
    </reaction>
</comment>
<dbReference type="GO" id="GO:0016285">
    <property type="term" value="F:alanyl aminopeptidase activity"/>
    <property type="evidence" value="ECO:0007669"/>
    <property type="project" value="UniProtKB-EC"/>
</dbReference>
<keyword evidence="10" id="KW-0862">Zinc</keyword>
<dbReference type="InterPro" id="IPR045357">
    <property type="entry name" value="Aminopeptidase_N-like_N"/>
</dbReference>
<dbReference type="SUPFAM" id="SSF55486">
    <property type="entry name" value="Metalloproteases ('zincins'), catalytic domain"/>
    <property type="match status" value="1"/>
</dbReference>
<evidence type="ECO:0000256" key="7">
    <source>
        <dbReference type="ARBA" id="ARBA00022670"/>
    </source>
</evidence>